<keyword evidence="10" id="KW-0472">Membrane</keyword>
<keyword evidence="14" id="KW-1185">Reference proteome</keyword>
<keyword evidence="6" id="KW-0732">Signal</keyword>
<keyword evidence="3" id="KW-1134">Transmembrane beta strand</keyword>
<keyword evidence="7" id="KW-0408">Iron</keyword>
<organism evidence="13 14">
    <name type="scientific">Cephaloticoccus capnophilus</name>
    <dbReference type="NCBI Taxonomy" id="1548208"/>
    <lineage>
        <taxon>Bacteria</taxon>
        <taxon>Pseudomonadati</taxon>
        <taxon>Verrucomicrobiota</taxon>
        <taxon>Opitutia</taxon>
        <taxon>Opitutales</taxon>
        <taxon>Opitutaceae</taxon>
        <taxon>Cephaloticoccus</taxon>
    </lineage>
</organism>
<evidence type="ECO:0000256" key="6">
    <source>
        <dbReference type="ARBA" id="ARBA00022729"/>
    </source>
</evidence>
<gene>
    <name evidence="13" type="ORF">AXK12_03815</name>
</gene>
<reference evidence="13 14" key="1">
    <citation type="submission" date="2016-02" db="EMBL/GenBank/DDBJ databases">
        <authorList>
            <person name="Wen L."/>
            <person name="He K."/>
            <person name="Yang H."/>
        </authorList>
    </citation>
    <scope>NUCLEOTIDE SEQUENCE [LARGE SCALE GENOMIC DNA]</scope>
    <source>
        <strain evidence="13 14">CV41</strain>
    </source>
</reference>
<name>A0A139SNN4_9BACT</name>
<evidence type="ECO:0000256" key="3">
    <source>
        <dbReference type="ARBA" id="ARBA00022452"/>
    </source>
</evidence>
<dbReference type="GO" id="GO:0009279">
    <property type="term" value="C:cell outer membrane"/>
    <property type="evidence" value="ECO:0007669"/>
    <property type="project" value="UniProtKB-SubCell"/>
</dbReference>
<dbReference type="GO" id="GO:0015344">
    <property type="term" value="F:siderophore uptake transmembrane transporter activity"/>
    <property type="evidence" value="ECO:0007669"/>
    <property type="project" value="TreeGrafter"/>
</dbReference>
<dbReference type="PANTHER" id="PTHR32552">
    <property type="entry name" value="FERRICHROME IRON RECEPTOR-RELATED"/>
    <property type="match status" value="1"/>
</dbReference>
<keyword evidence="2" id="KW-0813">Transport</keyword>
<dbReference type="Pfam" id="PF00593">
    <property type="entry name" value="TonB_dep_Rec_b-barrel"/>
    <property type="match status" value="1"/>
</dbReference>
<dbReference type="Proteomes" id="UP000071392">
    <property type="component" value="Unassembled WGS sequence"/>
</dbReference>
<evidence type="ECO:0000256" key="5">
    <source>
        <dbReference type="ARBA" id="ARBA00022692"/>
    </source>
</evidence>
<evidence type="ECO:0000256" key="1">
    <source>
        <dbReference type="ARBA" id="ARBA00004571"/>
    </source>
</evidence>
<dbReference type="SUPFAM" id="SSF56935">
    <property type="entry name" value="Porins"/>
    <property type="match status" value="1"/>
</dbReference>
<dbReference type="AlphaFoldDB" id="A0A139SNN4"/>
<keyword evidence="4" id="KW-0410">Iron transport</keyword>
<sequence length="433" mass="48099">MRVAGNYVNVKYKGQYVLAAPDFEVVSVDQLTGEWVWDGVTFNDNPAYITDGARVHEHGRQANFQNDFAYEFEGPSWKSKTVAGYALNWRGVYPRPSPSFEPNPNTYDLVAGERIPAGYTLRNTWGAGSASRNHDSQYYLYQVVNLLDDKLVLSGSLSYNEYASARQNYTSGARTKDTISTTLPAAGIVYKVTPQLSAYYGYSEQGVPDGPDFSNGVPHHVESSTQHEVGVRVRLADGKLYATLAYFDLKISDVYMWDLRNYTAPIPDPLYPAIKSDRTVDGVEFEFTWSPTPQLSFVGNIAHNKNRDGDGMQFANIADDSAAIWASYAFSDTGPLAGLRIGIGADYLGERAGTTHRWTTPPLGFTPVRIQPSFYVPSRTLVNASANYRINKHWSAQLNVTNLTDEDYIMGANGRGIDMGTPINARLTIRYDF</sequence>
<accession>A0A139SNN4</accession>
<feature type="domain" description="TonB-dependent receptor-like beta-barrel" evidence="12">
    <location>
        <begin position="41"/>
        <end position="403"/>
    </location>
</feature>
<comment type="caution">
    <text evidence="13">The sequence shown here is derived from an EMBL/GenBank/DDBJ whole genome shotgun (WGS) entry which is preliminary data.</text>
</comment>
<dbReference type="InterPro" id="IPR036942">
    <property type="entry name" value="Beta-barrel_TonB_sf"/>
</dbReference>
<protein>
    <recommendedName>
        <fullName evidence="12">TonB-dependent receptor-like beta-barrel domain-containing protein</fullName>
    </recommendedName>
</protein>
<evidence type="ECO:0000259" key="12">
    <source>
        <dbReference type="Pfam" id="PF00593"/>
    </source>
</evidence>
<evidence type="ECO:0000313" key="14">
    <source>
        <dbReference type="Proteomes" id="UP000071392"/>
    </source>
</evidence>
<evidence type="ECO:0000256" key="9">
    <source>
        <dbReference type="ARBA" id="ARBA00023077"/>
    </source>
</evidence>
<dbReference type="EMBL" id="LSZP01000029">
    <property type="protein sequence ID" value="KXU36195.1"/>
    <property type="molecule type" value="Genomic_DNA"/>
</dbReference>
<keyword evidence="5" id="KW-0812">Transmembrane</keyword>
<keyword evidence="11" id="KW-0998">Cell outer membrane</keyword>
<evidence type="ECO:0000256" key="8">
    <source>
        <dbReference type="ARBA" id="ARBA00023065"/>
    </source>
</evidence>
<comment type="subcellular location">
    <subcellularLocation>
        <location evidence="1">Cell outer membrane</location>
        <topology evidence="1">Multi-pass membrane protein</topology>
    </subcellularLocation>
</comment>
<evidence type="ECO:0000256" key="2">
    <source>
        <dbReference type="ARBA" id="ARBA00022448"/>
    </source>
</evidence>
<evidence type="ECO:0000256" key="4">
    <source>
        <dbReference type="ARBA" id="ARBA00022496"/>
    </source>
</evidence>
<evidence type="ECO:0000256" key="7">
    <source>
        <dbReference type="ARBA" id="ARBA00023004"/>
    </source>
</evidence>
<dbReference type="PANTHER" id="PTHR32552:SF68">
    <property type="entry name" value="FERRICHROME OUTER MEMBRANE TRANSPORTER_PHAGE RECEPTOR"/>
    <property type="match status" value="1"/>
</dbReference>
<evidence type="ECO:0000256" key="11">
    <source>
        <dbReference type="ARBA" id="ARBA00023237"/>
    </source>
</evidence>
<dbReference type="Gene3D" id="2.40.170.20">
    <property type="entry name" value="TonB-dependent receptor, beta-barrel domain"/>
    <property type="match status" value="1"/>
</dbReference>
<proteinExistence type="predicted"/>
<evidence type="ECO:0000313" key="13">
    <source>
        <dbReference type="EMBL" id="KXU36195.1"/>
    </source>
</evidence>
<keyword evidence="8" id="KW-0406">Ion transport</keyword>
<keyword evidence="9" id="KW-0798">TonB box</keyword>
<dbReference type="InterPro" id="IPR000531">
    <property type="entry name" value="Beta-barrel_TonB"/>
</dbReference>
<dbReference type="STRING" id="1548208.AXK12_03815"/>
<evidence type="ECO:0000256" key="10">
    <source>
        <dbReference type="ARBA" id="ARBA00023136"/>
    </source>
</evidence>
<dbReference type="InterPro" id="IPR039426">
    <property type="entry name" value="TonB-dep_rcpt-like"/>
</dbReference>